<name>A0ABZ2LGN2_9BACT</name>
<dbReference type="RefSeq" id="WP_394839781.1">
    <property type="nucleotide sequence ID" value="NZ_CP089929.1"/>
</dbReference>
<keyword evidence="1" id="KW-0808">Transferase</keyword>
<dbReference type="Gene3D" id="3.30.200.20">
    <property type="entry name" value="Phosphorylase Kinase, domain 1"/>
    <property type="match status" value="1"/>
</dbReference>
<dbReference type="Pfam" id="PF00069">
    <property type="entry name" value="Pkinase"/>
    <property type="match status" value="1"/>
</dbReference>
<feature type="compositionally biased region" description="Pro residues" evidence="5">
    <location>
        <begin position="426"/>
        <end position="441"/>
    </location>
</feature>
<dbReference type="PANTHER" id="PTHR43289:SF6">
    <property type="entry name" value="SERINE_THREONINE-PROTEIN KINASE NEKL-3"/>
    <property type="match status" value="1"/>
</dbReference>
<sequence length="535" mass="57048">MPPESTASEHVIGKYQLIADLEQGGMGNVYIAMAQGPGSFSKLVVLKELKPEFARDPDFLAMFYEEARVASRLHHPNIVHTYEVGSEGDRHFIAMEYLSGQSLARVLSARHLGFSLEMYLRVLCEVLRALEYAHSLTDFDGSAMGLIHRDVNPENVFVTYDGQIKLLDFGIAKAKNSRVKTRIGVFKGKPWYMAPEQLTGDITVRTDFFAIGVMIWEAVSGAPMWHQKSDAEVLSLLSQGQIPSLGKEVPTAPVELVRICDKARALKPEDRYATAVEFLADLERYLRNAGEPVSVRDVSARVADMFADERAERRETLETYLGAIRASVPAISTISAAKYSSGVARDSMGGSRPRLRIRQTPSGTAKTEVAPSEGRRKWPWIVGAALVAAAVVAFVYMKPRFGIQAEAATPPPPQPVATETVAAAPVPTPTPVPAAAPPPPVAASASAPAAQASGSAGAGAVASAPVASQVSASVPKYPGYRSPTARPSASSKASQRPPASSAGTPAASAAASGTPNCDPPFYFEGTKKLYKPGCI</sequence>
<feature type="compositionally biased region" description="Low complexity" evidence="5">
    <location>
        <begin position="497"/>
        <end position="515"/>
    </location>
</feature>
<keyword evidence="3 8" id="KW-0418">Kinase</keyword>
<evidence type="ECO:0000259" key="7">
    <source>
        <dbReference type="PROSITE" id="PS50011"/>
    </source>
</evidence>
<evidence type="ECO:0000313" key="8">
    <source>
        <dbReference type="EMBL" id="WXB10104.1"/>
    </source>
</evidence>
<organism evidence="8 9">
    <name type="scientific">Pendulispora rubella</name>
    <dbReference type="NCBI Taxonomy" id="2741070"/>
    <lineage>
        <taxon>Bacteria</taxon>
        <taxon>Pseudomonadati</taxon>
        <taxon>Myxococcota</taxon>
        <taxon>Myxococcia</taxon>
        <taxon>Myxococcales</taxon>
        <taxon>Sorangiineae</taxon>
        <taxon>Pendulisporaceae</taxon>
        <taxon>Pendulispora</taxon>
    </lineage>
</organism>
<evidence type="ECO:0000313" key="9">
    <source>
        <dbReference type="Proteomes" id="UP001374803"/>
    </source>
</evidence>
<dbReference type="PROSITE" id="PS50011">
    <property type="entry name" value="PROTEIN_KINASE_DOM"/>
    <property type="match status" value="1"/>
</dbReference>
<keyword evidence="9" id="KW-1185">Reference proteome</keyword>
<evidence type="ECO:0000256" key="6">
    <source>
        <dbReference type="SAM" id="Phobius"/>
    </source>
</evidence>
<evidence type="ECO:0000256" key="5">
    <source>
        <dbReference type="SAM" id="MobiDB-lite"/>
    </source>
</evidence>
<keyword evidence="4" id="KW-0067">ATP-binding</keyword>
<dbReference type="SUPFAM" id="SSF56112">
    <property type="entry name" value="Protein kinase-like (PK-like)"/>
    <property type="match status" value="1"/>
</dbReference>
<keyword evidence="2" id="KW-0547">Nucleotide-binding</keyword>
<dbReference type="InterPro" id="IPR000719">
    <property type="entry name" value="Prot_kinase_dom"/>
</dbReference>
<feature type="compositionally biased region" description="Polar residues" evidence="5">
    <location>
        <begin position="485"/>
        <end position="494"/>
    </location>
</feature>
<evidence type="ECO:0000256" key="3">
    <source>
        <dbReference type="ARBA" id="ARBA00022777"/>
    </source>
</evidence>
<dbReference type="GO" id="GO:0004674">
    <property type="term" value="F:protein serine/threonine kinase activity"/>
    <property type="evidence" value="ECO:0007669"/>
    <property type="project" value="UniProtKB-KW"/>
</dbReference>
<dbReference type="Proteomes" id="UP001374803">
    <property type="component" value="Chromosome"/>
</dbReference>
<keyword evidence="6" id="KW-0812">Transmembrane</keyword>
<feature type="transmembrane region" description="Helical" evidence="6">
    <location>
        <begin position="378"/>
        <end position="397"/>
    </location>
</feature>
<protein>
    <submittedName>
        <fullName evidence="8">Serine/threonine protein kinase</fullName>
    </submittedName>
</protein>
<accession>A0ABZ2LGN2</accession>
<dbReference type="EMBL" id="CP089983">
    <property type="protein sequence ID" value="WXB10104.1"/>
    <property type="molecule type" value="Genomic_DNA"/>
</dbReference>
<keyword evidence="6" id="KW-1133">Transmembrane helix</keyword>
<feature type="domain" description="Protein kinase" evidence="7">
    <location>
        <begin position="15"/>
        <end position="286"/>
    </location>
</feature>
<dbReference type="CDD" id="cd14014">
    <property type="entry name" value="STKc_PknB_like"/>
    <property type="match status" value="1"/>
</dbReference>
<dbReference type="PANTHER" id="PTHR43289">
    <property type="entry name" value="MITOGEN-ACTIVATED PROTEIN KINASE KINASE KINASE 20-RELATED"/>
    <property type="match status" value="1"/>
</dbReference>
<dbReference type="InterPro" id="IPR011009">
    <property type="entry name" value="Kinase-like_dom_sf"/>
</dbReference>
<feature type="region of interest" description="Disordered" evidence="5">
    <location>
        <begin position="343"/>
        <end position="373"/>
    </location>
</feature>
<gene>
    <name evidence="8" type="ORF">LVJ94_23115</name>
</gene>
<keyword evidence="6" id="KW-0472">Membrane</keyword>
<keyword evidence="8" id="KW-0723">Serine/threonine-protein kinase</keyword>
<evidence type="ECO:0000256" key="1">
    <source>
        <dbReference type="ARBA" id="ARBA00022679"/>
    </source>
</evidence>
<feature type="region of interest" description="Disordered" evidence="5">
    <location>
        <begin position="475"/>
        <end position="518"/>
    </location>
</feature>
<dbReference type="Gene3D" id="1.10.510.10">
    <property type="entry name" value="Transferase(Phosphotransferase) domain 1"/>
    <property type="match status" value="1"/>
</dbReference>
<proteinExistence type="predicted"/>
<reference evidence="8" key="1">
    <citation type="submission" date="2021-12" db="EMBL/GenBank/DDBJ databases">
        <title>Discovery of the Pendulisporaceae a myxobacterial family with distinct sporulation behavior and unique specialized metabolism.</title>
        <authorList>
            <person name="Garcia R."/>
            <person name="Popoff A."/>
            <person name="Bader C.D."/>
            <person name="Loehr J."/>
            <person name="Walesch S."/>
            <person name="Walt C."/>
            <person name="Boldt J."/>
            <person name="Bunk B."/>
            <person name="Haeckl F.J.F.P.J."/>
            <person name="Gunesch A.P."/>
            <person name="Birkelbach J."/>
            <person name="Nuebel U."/>
            <person name="Pietschmann T."/>
            <person name="Bach T."/>
            <person name="Mueller R."/>
        </authorList>
    </citation>
    <scope>NUCLEOTIDE SEQUENCE</scope>
    <source>
        <strain evidence="8">MSr11367</strain>
    </source>
</reference>
<evidence type="ECO:0000256" key="2">
    <source>
        <dbReference type="ARBA" id="ARBA00022741"/>
    </source>
</evidence>
<evidence type="ECO:0000256" key="4">
    <source>
        <dbReference type="ARBA" id="ARBA00022840"/>
    </source>
</evidence>
<feature type="region of interest" description="Disordered" evidence="5">
    <location>
        <begin position="424"/>
        <end position="446"/>
    </location>
</feature>